<dbReference type="SMART" id="SM00320">
    <property type="entry name" value="WD40"/>
    <property type="match status" value="7"/>
</dbReference>
<protein>
    <recommendedName>
        <fullName evidence="5">Angio-associated migratory cell protein</fullName>
    </recommendedName>
</protein>
<dbReference type="SUPFAM" id="SSF50978">
    <property type="entry name" value="WD40 repeat-like"/>
    <property type="match status" value="1"/>
</dbReference>
<gene>
    <name evidence="3" type="ORF">HPB48_015969</name>
</gene>
<evidence type="ECO:0000313" key="3">
    <source>
        <dbReference type="EMBL" id="KAH9370651.1"/>
    </source>
</evidence>
<dbReference type="InterPro" id="IPR051179">
    <property type="entry name" value="WD_repeat_multifunction"/>
</dbReference>
<dbReference type="Gene3D" id="2.130.10.10">
    <property type="entry name" value="YVTN repeat-like/Quinoprotein amine dehydrogenase"/>
    <property type="match status" value="1"/>
</dbReference>
<dbReference type="PANTHER" id="PTHR19857:SF8">
    <property type="entry name" value="ANGIO-ASSOCIATED MIGRATORY CELL PROTEIN"/>
    <property type="match status" value="1"/>
</dbReference>
<keyword evidence="1" id="KW-0853">WD repeat</keyword>
<dbReference type="AlphaFoldDB" id="A0A9J6G686"/>
<accession>A0A9J6G686</accession>
<reference evidence="3 4" key="1">
    <citation type="journal article" date="2020" name="Cell">
        <title>Large-Scale Comparative Analyses of Tick Genomes Elucidate Their Genetic Diversity and Vector Capacities.</title>
        <authorList>
            <consortium name="Tick Genome and Microbiome Consortium (TIGMIC)"/>
            <person name="Jia N."/>
            <person name="Wang J."/>
            <person name="Shi W."/>
            <person name="Du L."/>
            <person name="Sun Y."/>
            <person name="Zhan W."/>
            <person name="Jiang J.F."/>
            <person name="Wang Q."/>
            <person name="Zhang B."/>
            <person name="Ji P."/>
            <person name="Bell-Sakyi L."/>
            <person name="Cui X.M."/>
            <person name="Yuan T.T."/>
            <person name="Jiang B.G."/>
            <person name="Yang W.F."/>
            <person name="Lam T.T."/>
            <person name="Chang Q.C."/>
            <person name="Ding S.J."/>
            <person name="Wang X.J."/>
            <person name="Zhu J.G."/>
            <person name="Ruan X.D."/>
            <person name="Zhao L."/>
            <person name="Wei J.T."/>
            <person name="Ye R.Z."/>
            <person name="Que T.C."/>
            <person name="Du C.H."/>
            <person name="Zhou Y.H."/>
            <person name="Cheng J.X."/>
            <person name="Dai P.F."/>
            <person name="Guo W.B."/>
            <person name="Han X.H."/>
            <person name="Huang E.J."/>
            <person name="Li L.F."/>
            <person name="Wei W."/>
            <person name="Gao Y.C."/>
            <person name="Liu J.Z."/>
            <person name="Shao H.Z."/>
            <person name="Wang X."/>
            <person name="Wang C.C."/>
            <person name="Yang T.C."/>
            <person name="Huo Q.B."/>
            <person name="Li W."/>
            <person name="Chen H.Y."/>
            <person name="Chen S.E."/>
            <person name="Zhou L.G."/>
            <person name="Ni X.B."/>
            <person name="Tian J.H."/>
            <person name="Sheng Y."/>
            <person name="Liu T."/>
            <person name="Pan Y.S."/>
            <person name="Xia L.Y."/>
            <person name="Li J."/>
            <person name="Zhao F."/>
            <person name="Cao W.C."/>
        </authorList>
    </citation>
    <scope>NUCLEOTIDE SEQUENCE [LARGE SCALE GENOMIC DNA]</scope>
    <source>
        <strain evidence="3">HaeL-2018</strain>
    </source>
</reference>
<sequence>MRRDVPTDEKALSAVFLEAAGDDVQDEADANMANVSEEDGSDTSDESCGSTPMDLSLAVPALCLLHVEGPVLVLDVSRDSRHVVTLDHCGVAFVWRLDMGVLAFVCRRSVAIAEERVWCAAFSPDSTLLCTGDTSGCVRVWRIDVPRVVCEFVTFGFIKWVRWNHVDNALLAGTVDGIVWMWKVPGGECKIMQGSFTTCGDGRVLADGRRAATVYDDGSVCIWDLKRARLLHDLSGPNRIHDSRVTSLDVGGELVATGAYTVHVLHSGTGHVVATFPRILLDLPPGDDDNKVCTLSFQSQQETLAAGTHSGVLALLDLSSCAERRRYVHPYAISRVVWRGPHTVLTSCGDGIVRAFDVRTEGSEPVARWKCASRGLMSLAMCRDGLSFVTSCCLGMCGVYRFQTPL</sequence>
<keyword evidence="2" id="KW-0677">Repeat</keyword>
<dbReference type="Proteomes" id="UP000821853">
    <property type="component" value="Chromosome 3"/>
</dbReference>
<name>A0A9J6G686_HAELO</name>
<dbReference type="EMBL" id="JABSTR010000005">
    <property type="protein sequence ID" value="KAH9370651.1"/>
    <property type="molecule type" value="Genomic_DNA"/>
</dbReference>
<dbReference type="InterPro" id="IPR015943">
    <property type="entry name" value="WD40/YVTN_repeat-like_dom_sf"/>
</dbReference>
<evidence type="ECO:0000256" key="2">
    <source>
        <dbReference type="ARBA" id="ARBA00022737"/>
    </source>
</evidence>
<evidence type="ECO:0000256" key="1">
    <source>
        <dbReference type="ARBA" id="ARBA00022574"/>
    </source>
</evidence>
<evidence type="ECO:0000313" key="4">
    <source>
        <dbReference type="Proteomes" id="UP000821853"/>
    </source>
</evidence>
<dbReference type="Pfam" id="PF00400">
    <property type="entry name" value="WD40"/>
    <property type="match status" value="1"/>
</dbReference>
<keyword evidence="4" id="KW-1185">Reference proteome</keyword>
<evidence type="ECO:0008006" key="5">
    <source>
        <dbReference type="Google" id="ProtNLM"/>
    </source>
</evidence>
<dbReference type="VEuPathDB" id="VectorBase:HLOH_046619"/>
<comment type="caution">
    <text evidence="3">The sequence shown here is derived from an EMBL/GenBank/DDBJ whole genome shotgun (WGS) entry which is preliminary data.</text>
</comment>
<dbReference type="InterPro" id="IPR036322">
    <property type="entry name" value="WD40_repeat_dom_sf"/>
</dbReference>
<dbReference type="OrthoDB" id="10261640at2759"/>
<dbReference type="PANTHER" id="PTHR19857">
    <property type="entry name" value="MITOCHONDRIAL DIVISION PROTEIN 1-RELATED"/>
    <property type="match status" value="1"/>
</dbReference>
<proteinExistence type="predicted"/>
<organism evidence="3 4">
    <name type="scientific">Haemaphysalis longicornis</name>
    <name type="common">Bush tick</name>
    <dbReference type="NCBI Taxonomy" id="44386"/>
    <lineage>
        <taxon>Eukaryota</taxon>
        <taxon>Metazoa</taxon>
        <taxon>Ecdysozoa</taxon>
        <taxon>Arthropoda</taxon>
        <taxon>Chelicerata</taxon>
        <taxon>Arachnida</taxon>
        <taxon>Acari</taxon>
        <taxon>Parasitiformes</taxon>
        <taxon>Ixodida</taxon>
        <taxon>Ixodoidea</taxon>
        <taxon>Ixodidae</taxon>
        <taxon>Haemaphysalinae</taxon>
        <taxon>Haemaphysalis</taxon>
    </lineage>
</organism>
<dbReference type="InterPro" id="IPR001680">
    <property type="entry name" value="WD40_rpt"/>
</dbReference>